<gene>
    <name evidence="11" type="ORF">PNEG_02346</name>
</gene>
<dbReference type="RefSeq" id="XP_007874350.1">
    <property type="nucleotide sequence ID" value="XM_007876159.1"/>
</dbReference>
<comment type="similarity">
    <text evidence="2">Belongs to the NAF1 family.</text>
</comment>
<dbReference type="PANTHER" id="PTHR31633">
    <property type="entry name" value="H/ACA RIBONUCLEOPROTEIN COMPLEX NON-CORE SUBUNIT NAF1"/>
    <property type="match status" value="1"/>
</dbReference>
<reference evidence="12" key="1">
    <citation type="journal article" date="2016" name="Nat. Commun.">
        <title>Genome analysis of three Pneumocystis species reveals adaptation mechanisms to life exclusively in mammalian hosts.</title>
        <authorList>
            <person name="Ma L."/>
            <person name="Chen Z."/>
            <person name="Huang D.W."/>
            <person name="Kutty G."/>
            <person name="Ishihara M."/>
            <person name="Wang H."/>
            <person name="Abouelleil A."/>
            <person name="Bishop L."/>
            <person name="Davey E."/>
            <person name="Deng R."/>
            <person name="Deng X."/>
            <person name="Fan L."/>
            <person name="Fantoni G."/>
            <person name="Fitzgerald M."/>
            <person name="Gogineni E."/>
            <person name="Goldberg J.M."/>
            <person name="Handley G."/>
            <person name="Hu X."/>
            <person name="Huber C."/>
            <person name="Jiao X."/>
            <person name="Jones K."/>
            <person name="Levin J.Z."/>
            <person name="Liu Y."/>
            <person name="Macdonald P."/>
            <person name="Melnikov A."/>
            <person name="Raley C."/>
            <person name="Sassi M."/>
            <person name="Sherman B.T."/>
            <person name="Song X."/>
            <person name="Sykes S."/>
            <person name="Tran B."/>
            <person name="Walsh L."/>
            <person name="Xia Y."/>
            <person name="Yang J."/>
            <person name="Young S."/>
            <person name="Zeng Q."/>
            <person name="Zheng X."/>
            <person name="Stephens R."/>
            <person name="Nusbaum C."/>
            <person name="Birren B.W."/>
            <person name="Azadi P."/>
            <person name="Lempicki R.A."/>
            <person name="Cuomo C.A."/>
            <person name="Kovacs J.A."/>
        </authorList>
    </citation>
    <scope>NUCLEOTIDE SEQUENCE [LARGE SCALE GENOMIC DNA]</scope>
    <source>
        <strain evidence="12">B123</strain>
    </source>
</reference>
<dbReference type="InterPro" id="IPR038664">
    <property type="entry name" value="Gar1/Naf1_Cbf5-bd_sf"/>
</dbReference>
<evidence type="ECO:0000313" key="11">
    <source>
        <dbReference type="EMBL" id="EMR09401.1"/>
    </source>
</evidence>
<dbReference type="FunFam" id="2.40.10.230:FF:000002">
    <property type="entry name" value="H/ACA ribonucleoprotein complex non-core subunit NAF1"/>
    <property type="match status" value="1"/>
</dbReference>
<keyword evidence="6" id="KW-0597">Phosphoprotein</keyword>
<accession>M7NQM1</accession>
<dbReference type="InterPro" id="IPR007504">
    <property type="entry name" value="H/ACA_rnp_Gar1/Naf1"/>
</dbReference>
<keyword evidence="4" id="KW-0690">Ribosome biogenesis</keyword>
<evidence type="ECO:0000256" key="2">
    <source>
        <dbReference type="ARBA" id="ARBA00009801"/>
    </source>
</evidence>
<dbReference type="SUPFAM" id="SSF50447">
    <property type="entry name" value="Translation proteins"/>
    <property type="match status" value="1"/>
</dbReference>
<keyword evidence="5" id="KW-0698">rRNA processing</keyword>
<dbReference type="PANTHER" id="PTHR31633:SF1">
    <property type="entry name" value="H_ACA RIBONUCLEOPROTEIN COMPLEX NON-CORE SUBUNIT NAF1"/>
    <property type="match status" value="1"/>
</dbReference>
<keyword evidence="12" id="KW-1185">Reference proteome</keyword>
<evidence type="ECO:0000256" key="6">
    <source>
        <dbReference type="ARBA" id="ARBA00022553"/>
    </source>
</evidence>
<evidence type="ECO:0000313" key="12">
    <source>
        <dbReference type="Proteomes" id="UP000011958"/>
    </source>
</evidence>
<dbReference type="GO" id="GO:0006364">
    <property type="term" value="P:rRNA processing"/>
    <property type="evidence" value="ECO:0007669"/>
    <property type="project" value="UniProtKB-KW"/>
</dbReference>
<keyword evidence="7" id="KW-0694">RNA-binding</keyword>
<dbReference type="VEuPathDB" id="FungiDB:PNEG_02346"/>
<dbReference type="AlphaFoldDB" id="M7NQM1"/>
<dbReference type="GO" id="GO:0000493">
    <property type="term" value="P:box H/ACA snoRNP assembly"/>
    <property type="evidence" value="ECO:0007669"/>
    <property type="project" value="InterPro"/>
</dbReference>
<dbReference type="GO" id="GO:0005634">
    <property type="term" value="C:nucleus"/>
    <property type="evidence" value="ECO:0007669"/>
    <property type="project" value="UniProtKB-SubCell"/>
</dbReference>
<keyword evidence="8" id="KW-0539">Nucleus</keyword>
<evidence type="ECO:0000256" key="4">
    <source>
        <dbReference type="ARBA" id="ARBA00022517"/>
    </source>
</evidence>
<dbReference type="eggNOG" id="KOG2236">
    <property type="taxonomic scope" value="Eukaryota"/>
</dbReference>
<evidence type="ECO:0000256" key="8">
    <source>
        <dbReference type="ARBA" id="ARBA00023242"/>
    </source>
</evidence>
<organism evidence="11 12">
    <name type="scientific">Pneumocystis murina (strain B123)</name>
    <name type="common">Mouse pneumocystis pneumonia agent</name>
    <name type="synonym">Pneumocystis carinii f. sp. muris</name>
    <dbReference type="NCBI Taxonomy" id="1069680"/>
    <lineage>
        <taxon>Eukaryota</taxon>
        <taxon>Fungi</taxon>
        <taxon>Dikarya</taxon>
        <taxon>Ascomycota</taxon>
        <taxon>Taphrinomycotina</taxon>
        <taxon>Pneumocystomycetes</taxon>
        <taxon>Pneumocystaceae</taxon>
        <taxon>Pneumocystis</taxon>
    </lineage>
</organism>
<feature type="compositionally biased region" description="Polar residues" evidence="10">
    <location>
        <begin position="336"/>
        <end position="351"/>
    </location>
</feature>
<dbReference type="GO" id="GO:0005732">
    <property type="term" value="C:sno(s)RNA-containing ribonucleoprotein complex"/>
    <property type="evidence" value="ECO:0007669"/>
    <property type="project" value="InterPro"/>
</dbReference>
<protein>
    <recommendedName>
        <fullName evidence="3">H/ACA ribonucleoprotein complex non-core subunit NAF1</fullName>
    </recommendedName>
    <alternativeName>
        <fullName evidence="9">Nuclear assembly factor 1</fullName>
    </alternativeName>
</protein>
<dbReference type="InterPro" id="IPR009000">
    <property type="entry name" value="Transl_B-barrel_sf"/>
</dbReference>
<name>M7NQM1_PNEMU</name>
<evidence type="ECO:0000256" key="7">
    <source>
        <dbReference type="ARBA" id="ARBA00022884"/>
    </source>
</evidence>
<dbReference type="Gene3D" id="2.40.10.230">
    <property type="entry name" value="Probable tRNA pseudouridine synthase domain"/>
    <property type="match status" value="1"/>
</dbReference>
<dbReference type="OrthoDB" id="21550at2759"/>
<dbReference type="GO" id="GO:0001522">
    <property type="term" value="P:pseudouridine synthesis"/>
    <property type="evidence" value="ECO:0007669"/>
    <property type="project" value="InterPro"/>
</dbReference>
<dbReference type="HOGENOM" id="CLU_552223_0_0_1"/>
<dbReference type="InterPro" id="IPR040309">
    <property type="entry name" value="Naf1"/>
</dbReference>
<dbReference type="GeneID" id="19896039"/>
<dbReference type="STRING" id="1069680.M7NQM1"/>
<evidence type="ECO:0000256" key="3">
    <source>
        <dbReference type="ARBA" id="ARBA00021438"/>
    </source>
</evidence>
<dbReference type="Pfam" id="PF04410">
    <property type="entry name" value="Gar1"/>
    <property type="match status" value="1"/>
</dbReference>
<evidence type="ECO:0000256" key="9">
    <source>
        <dbReference type="ARBA" id="ARBA00076743"/>
    </source>
</evidence>
<dbReference type="GO" id="GO:0003723">
    <property type="term" value="F:RNA binding"/>
    <property type="evidence" value="ECO:0007669"/>
    <property type="project" value="UniProtKB-KW"/>
</dbReference>
<evidence type="ECO:0000256" key="1">
    <source>
        <dbReference type="ARBA" id="ARBA00004123"/>
    </source>
</evidence>
<comment type="subcellular location">
    <subcellularLocation>
        <location evidence="1">Nucleus</location>
    </subcellularLocation>
</comment>
<proteinExistence type="inferred from homology"/>
<feature type="region of interest" description="Disordered" evidence="10">
    <location>
        <begin position="336"/>
        <end position="364"/>
    </location>
</feature>
<sequence length="494" mass="57193">MENLSEKDREKDENQKSEVILQKLNEIKKDQIFHIPGLFLLEYPEEKEVGHEKLKTCEELKEPIDRDSNIFTEKKNSVINDSTKIEIKENQKTIDFDSVYKASENEEVVIEYDSESLISSDTESSDLSLKSEKKKINYFASSMDSVHESSEESECDSIKNIHDKNKALSNDEKSNNVFEFPKTKNEILYKNIEIKKLDVIITDNIPIEYLGEISQIVDNIVVIKSFVFDEYKVLDEETLLVLEDRSILGLIFEVFGRVSQPLYSVRLDAREKIDKEKISIGKKVYLVVEYSKYIFTKELKANKGSDASNIHDEEIDENEQEFSDDEEEMKYKSLIKSTKSQSENKITTQNLTRHRNSEKDTNTSYNTQKSRIYLSQPSTIHPSYSYINNLSINTQSQPLSNHQHIDNLNQLLFFKNHLQNNAISSQQSRPTSIPYSFSSIHQQNNHGTPFNTYSQIQHSTLNQLTPLHSTSTKKNISLPSNIHQQAFSYKTSYE</sequence>
<comment type="caution">
    <text evidence="11">The sequence shown here is derived from an EMBL/GenBank/DDBJ whole genome shotgun (WGS) entry which is preliminary data.</text>
</comment>
<evidence type="ECO:0000256" key="5">
    <source>
        <dbReference type="ARBA" id="ARBA00022552"/>
    </source>
</evidence>
<evidence type="ECO:0000256" key="10">
    <source>
        <dbReference type="SAM" id="MobiDB-lite"/>
    </source>
</evidence>
<dbReference type="Proteomes" id="UP000011958">
    <property type="component" value="Unassembled WGS sequence"/>
</dbReference>
<dbReference type="EMBL" id="AFWA02000013">
    <property type="protein sequence ID" value="EMR09401.1"/>
    <property type="molecule type" value="Genomic_DNA"/>
</dbReference>